<proteinExistence type="predicted"/>
<keyword evidence="1" id="KW-0175">Coiled coil</keyword>
<reference evidence="3" key="1">
    <citation type="journal article" date="2018" name="Gigascience">
        <title>Genome assembly of the Pink Ipe (Handroanthus impetiginosus, Bignoniaceae), a highly valued, ecologically keystone Neotropical timber forest tree.</title>
        <authorList>
            <person name="Silva-Junior O.B."/>
            <person name="Grattapaglia D."/>
            <person name="Novaes E."/>
            <person name="Collevatti R.G."/>
        </authorList>
    </citation>
    <scope>NUCLEOTIDE SEQUENCE [LARGE SCALE GENOMIC DNA]</scope>
    <source>
        <strain evidence="3">cv. UFG-1</strain>
    </source>
</reference>
<dbReference type="EMBL" id="NKXS01004077">
    <property type="protein sequence ID" value="PIN07483.1"/>
    <property type="molecule type" value="Genomic_DNA"/>
</dbReference>
<sequence>MEGRCYCGRSYIMKTSWTDLNPGRRYSICSNFREAGGCSFFSCMDPPVCERSRQIIPGLLRRVNKLENDVTKLEKEVGRRRSTEVKLWLGLAVSWLLMA</sequence>
<dbReference type="OrthoDB" id="2822301at2759"/>
<dbReference type="AlphaFoldDB" id="A0A2G9GQD4"/>
<dbReference type="PANTHER" id="PTHR33248">
    <property type="entry name" value="ZINC ION-BINDING PROTEIN"/>
    <property type="match status" value="1"/>
</dbReference>
<feature type="coiled-coil region" evidence="1">
    <location>
        <begin position="56"/>
        <end position="83"/>
    </location>
</feature>
<dbReference type="Proteomes" id="UP000231279">
    <property type="component" value="Unassembled WGS sequence"/>
</dbReference>
<evidence type="ECO:0000313" key="3">
    <source>
        <dbReference type="Proteomes" id="UP000231279"/>
    </source>
</evidence>
<organism evidence="2 3">
    <name type="scientific">Handroanthus impetiginosus</name>
    <dbReference type="NCBI Taxonomy" id="429701"/>
    <lineage>
        <taxon>Eukaryota</taxon>
        <taxon>Viridiplantae</taxon>
        <taxon>Streptophyta</taxon>
        <taxon>Embryophyta</taxon>
        <taxon>Tracheophyta</taxon>
        <taxon>Spermatophyta</taxon>
        <taxon>Magnoliopsida</taxon>
        <taxon>eudicotyledons</taxon>
        <taxon>Gunneridae</taxon>
        <taxon>Pentapetalae</taxon>
        <taxon>asterids</taxon>
        <taxon>lamiids</taxon>
        <taxon>Lamiales</taxon>
        <taxon>Bignoniaceae</taxon>
        <taxon>Crescentiina</taxon>
        <taxon>Tabebuia alliance</taxon>
        <taxon>Handroanthus</taxon>
    </lineage>
</organism>
<keyword evidence="3" id="KW-1185">Reference proteome</keyword>
<evidence type="ECO:0000313" key="2">
    <source>
        <dbReference type="EMBL" id="PIN07483.1"/>
    </source>
</evidence>
<evidence type="ECO:0008006" key="4">
    <source>
        <dbReference type="Google" id="ProtNLM"/>
    </source>
</evidence>
<accession>A0A2G9GQD4</accession>
<comment type="caution">
    <text evidence="2">The sequence shown here is derived from an EMBL/GenBank/DDBJ whole genome shotgun (WGS) entry which is preliminary data.</text>
</comment>
<name>A0A2G9GQD4_9LAMI</name>
<evidence type="ECO:0000256" key="1">
    <source>
        <dbReference type="SAM" id="Coils"/>
    </source>
</evidence>
<protein>
    <recommendedName>
        <fullName evidence="4">Zinc finger GRF-type domain-containing protein</fullName>
    </recommendedName>
</protein>
<gene>
    <name evidence="2" type="ORF">CDL12_19948</name>
</gene>